<protein>
    <recommendedName>
        <fullName evidence="2">SnoaL-like domain-containing protein</fullName>
    </recommendedName>
</protein>
<sequence>MPFLPGFDERWRDAPDFIDGTLREIWTDRRLDRIARVYAEDAVVHTAPGLLRGRAAILAEAQGRLAAMPDIAFFPEETIWTQSGYKSVQASRRLWCRATHDGPGPYGAPTGRDISHRVMTDLWCRSNEIGEEWRVADTLAILNALGEAPEDWARGTVAAQSGPDRCAPPLSPETDTPPRFDGKGNTSPWGQTLADILTRVMAGEIAVLSRQFDPAAEVIYPGGQPDSGPEAAARFWSGLRASLPSALFAVQSAMGEDDAPASPRAAVRWTLNGRHDGWGLFGAPSGAELLVMGMTHAEFGPDGLRREWTLVDVPAVWLQIVLARGDG</sequence>
<dbReference type="RefSeq" id="WP_005862685.1">
    <property type="nucleotide sequence ID" value="NZ_AAYA01000016.1"/>
</dbReference>
<dbReference type="Pfam" id="PF12680">
    <property type="entry name" value="SnoaL_2"/>
    <property type="match status" value="1"/>
</dbReference>
<dbReference type="PANTHER" id="PTHR38436:SF1">
    <property type="entry name" value="ESTER CYCLASE"/>
    <property type="match status" value="1"/>
</dbReference>
<dbReference type="eggNOG" id="COG5485">
    <property type="taxonomic scope" value="Bacteria"/>
</dbReference>
<evidence type="ECO:0000256" key="1">
    <source>
        <dbReference type="SAM" id="MobiDB-lite"/>
    </source>
</evidence>
<name>A3K8Y8_SAGS3</name>
<dbReference type="Proteomes" id="UP000005713">
    <property type="component" value="Unassembled WGS sequence"/>
</dbReference>
<dbReference type="OrthoDB" id="2769928at2"/>
<comment type="caution">
    <text evidence="3">The sequence shown here is derived from an EMBL/GenBank/DDBJ whole genome shotgun (WGS) entry which is preliminary data.</text>
</comment>
<dbReference type="Gene3D" id="3.10.450.50">
    <property type="match status" value="2"/>
</dbReference>
<reference evidence="3 4" key="1">
    <citation type="submission" date="2006-06" db="EMBL/GenBank/DDBJ databases">
        <authorList>
            <person name="Moran M.A."/>
            <person name="Ferriera S."/>
            <person name="Johnson J."/>
            <person name="Kravitz S."/>
            <person name="Beeson K."/>
            <person name="Sutton G."/>
            <person name="Rogers Y.-H."/>
            <person name="Friedman R."/>
            <person name="Frazier M."/>
            <person name="Venter J.C."/>
        </authorList>
    </citation>
    <scope>NUCLEOTIDE SEQUENCE [LARGE SCALE GENOMIC DNA]</scope>
    <source>
        <strain evidence="3 4">E-37</strain>
    </source>
</reference>
<accession>A3K8Y8</accession>
<dbReference type="InterPro" id="IPR037401">
    <property type="entry name" value="SnoaL-like"/>
</dbReference>
<dbReference type="SUPFAM" id="SSF54427">
    <property type="entry name" value="NTF2-like"/>
    <property type="match status" value="2"/>
</dbReference>
<feature type="region of interest" description="Disordered" evidence="1">
    <location>
        <begin position="157"/>
        <end position="188"/>
    </location>
</feature>
<evidence type="ECO:0000313" key="3">
    <source>
        <dbReference type="EMBL" id="EBA06371.1"/>
    </source>
</evidence>
<gene>
    <name evidence="3" type="ORF">SSE37_18075</name>
</gene>
<proteinExistence type="predicted"/>
<feature type="domain" description="SnoaL-like" evidence="2">
    <location>
        <begin position="198"/>
        <end position="304"/>
    </location>
</feature>
<evidence type="ECO:0000259" key="2">
    <source>
        <dbReference type="Pfam" id="PF12680"/>
    </source>
</evidence>
<keyword evidence="4" id="KW-1185">Reference proteome</keyword>
<dbReference type="PANTHER" id="PTHR38436">
    <property type="entry name" value="POLYKETIDE CYCLASE SNOAL-LIKE DOMAIN"/>
    <property type="match status" value="1"/>
</dbReference>
<dbReference type="InterPro" id="IPR009959">
    <property type="entry name" value="Cyclase_SnoaL-like"/>
</dbReference>
<evidence type="ECO:0000313" key="4">
    <source>
        <dbReference type="Proteomes" id="UP000005713"/>
    </source>
</evidence>
<dbReference type="InterPro" id="IPR032710">
    <property type="entry name" value="NTF2-like_dom_sf"/>
</dbReference>
<dbReference type="AlphaFoldDB" id="A3K8Y8"/>
<dbReference type="Pfam" id="PF07366">
    <property type="entry name" value="SnoaL"/>
    <property type="match status" value="1"/>
</dbReference>
<dbReference type="GO" id="GO:0030638">
    <property type="term" value="P:polyketide metabolic process"/>
    <property type="evidence" value="ECO:0007669"/>
    <property type="project" value="InterPro"/>
</dbReference>
<dbReference type="EMBL" id="AAYA01000016">
    <property type="protein sequence ID" value="EBA06371.1"/>
    <property type="molecule type" value="Genomic_DNA"/>
</dbReference>
<organism evidence="3 4">
    <name type="scientific">Sagittula stellata (strain ATCC 700073 / DSM 11524 / E-37)</name>
    <dbReference type="NCBI Taxonomy" id="388399"/>
    <lineage>
        <taxon>Bacteria</taxon>
        <taxon>Pseudomonadati</taxon>
        <taxon>Pseudomonadota</taxon>
        <taxon>Alphaproteobacteria</taxon>
        <taxon>Rhodobacterales</taxon>
        <taxon>Roseobacteraceae</taxon>
        <taxon>Sagittula</taxon>
    </lineage>
</organism>